<feature type="domain" description="MIF4G-like type 2" evidence="1">
    <location>
        <begin position="94"/>
        <end position="319"/>
    </location>
</feature>
<protein>
    <submittedName>
        <fullName evidence="2">Armadillo-type protein</fullName>
    </submittedName>
</protein>
<evidence type="ECO:0000313" key="3">
    <source>
        <dbReference type="Proteomes" id="UP000278143"/>
    </source>
</evidence>
<dbReference type="EMBL" id="KZ991792">
    <property type="protein sequence ID" value="RKP22689.1"/>
    <property type="molecule type" value="Genomic_DNA"/>
</dbReference>
<sequence>MHASRLSYYDRIKANVPEPMQVMIPPVAPGPRFKFGGQAAAKANPDQVALANALLEKLKSRADLGQVRGLLNEYAMGANAAGGADGDGGGDGAAIDEERQRQAREVLFQCVLLMGSKSFSHMMNITERCLPLLKEYTVESESKLQVIRIIEAFWFENTQFMGIIIDRFLTYRLIEAVNLVQWLFDEKHVPHFDRFHYWIILHRSISKMISKTRELHQRLVQVREAHAANEARRMTDAMDEELEQQRAEKKGIAKLESAYDLTLRDKHQVLIAVFQSFARVLTLKLAEYDHQGVDASTQPWLHWTMGWMREFGRYYYKELESLWPTLSNSIPANEVDPRVMQEFESIHLLIMDQQAPLHS</sequence>
<dbReference type="InterPro" id="IPR016024">
    <property type="entry name" value="ARM-type_fold"/>
</dbReference>
<keyword evidence="3" id="KW-1185">Reference proteome</keyword>
<name>A0A4V1J0T6_9FUNG</name>
<evidence type="ECO:0000313" key="2">
    <source>
        <dbReference type="EMBL" id="RKP22689.1"/>
    </source>
</evidence>
<dbReference type="Gene3D" id="1.25.40.180">
    <property type="match status" value="1"/>
</dbReference>
<dbReference type="GO" id="GO:0003729">
    <property type="term" value="F:mRNA binding"/>
    <property type="evidence" value="ECO:0007669"/>
    <property type="project" value="TreeGrafter"/>
</dbReference>
<dbReference type="Proteomes" id="UP000278143">
    <property type="component" value="Unassembled WGS sequence"/>
</dbReference>
<reference evidence="3" key="1">
    <citation type="journal article" date="2018" name="Nat. Microbiol.">
        <title>Leveraging single-cell genomics to expand the fungal tree of life.</title>
        <authorList>
            <person name="Ahrendt S.R."/>
            <person name="Quandt C.A."/>
            <person name="Ciobanu D."/>
            <person name="Clum A."/>
            <person name="Salamov A."/>
            <person name="Andreopoulos B."/>
            <person name="Cheng J.F."/>
            <person name="Woyke T."/>
            <person name="Pelin A."/>
            <person name="Henrissat B."/>
            <person name="Reynolds N.K."/>
            <person name="Benny G.L."/>
            <person name="Smith M.E."/>
            <person name="James T.Y."/>
            <person name="Grigoriev I.V."/>
        </authorList>
    </citation>
    <scope>NUCLEOTIDE SEQUENCE [LARGE SCALE GENOMIC DNA]</scope>
    <source>
        <strain evidence="3">Benny S71-1</strain>
    </source>
</reference>
<dbReference type="GO" id="GO:0005846">
    <property type="term" value="C:nuclear cap binding complex"/>
    <property type="evidence" value="ECO:0007669"/>
    <property type="project" value="InterPro"/>
</dbReference>
<dbReference type="GO" id="GO:0006406">
    <property type="term" value="P:mRNA export from nucleus"/>
    <property type="evidence" value="ECO:0007669"/>
    <property type="project" value="InterPro"/>
</dbReference>
<dbReference type="GO" id="GO:0000184">
    <property type="term" value="P:nuclear-transcribed mRNA catabolic process, nonsense-mediated decay"/>
    <property type="evidence" value="ECO:0007669"/>
    <property type="project" value="TreeGrafter"/>
</dbReference>
<gene>
    <name evidence="2" type="ORF">SYNPS1DRAFT_31685</name>
</gene>
<dbReference type="PANTHER" id="PTHR12412">
    <property type="entry name" value="CAP BINDING PROTEIN"/>
    <property type="match status" value="1"/>
</dbReference>
<dbReference type="InterPro" id="IPR027159">
    <property type="entry name" value="CBP80"/>
</dbReference>
<evidence type="ECO:0000259" key="1">
    <source>
        <dbReference type="Pfam" id="PF09090"/>
    </source>
</evidence>
<dbReference type="InterPro" id="IPR015174">
    <property type="entry name" value="MIF4G-like_typ-2"/>
</dbReference>
<organism evidence="2 3">
    <name type="scientific">Syncephalis pseudoplumigaleata</name>
    <dbReference type="NCBI Taxonomy" id="1712513"/>
    <lineage>
        <taxon>Eukaryota</taxon>
        <taxon>Fungi</taxon>
        <taxon>Fungi incertae sedis</taxon>
        <taxon>Zoopagomycota</taxon>
        <taxon>Zoopagomycotina</taxon>
        <taxon>Zoopagomycetes</taxon>
        <taxon>Zoopagales</taxon>
        <taxon>Piptocephalidaceae</taxon>
        <taxon>Syncephalis</taxon>
    </lineage>
</organism>
<dbReference type="GO" id="GO:0005634">
    <property type="term" value="C:nucleus"/>
    <property type="evidence" value="ECO:0007669"/>
    <property type="project" value="TreeGrafter"/>
</dbReference>
<dbReference type="OrthoDB" id="10252707at2759"/>
<accession>A0A4V1J0T6</accession>
<dbReference type="AlphaFoldDB" id="A0A4V1J0T6"/>
<proteinExistence type="predicted"/>
<dbReference type="PANTHER" id="PTHR12412:SF2">
    <property type="entry name" value="NUCLEAR CAP-BINDING PROTEIN SUBUNIT 1"/>
    <property type="match status" value="1"/>
</dbReference>
<dbReference type="SUPFAM" id="SSF48371">
    <property type="entry name" value="ARM repeat"/>
    <property type="match status" value="1"/>
</dbReference>
<dbReference type="GO" id="GO:0000339">
    <property type="term" value="F:RNA cap binding"/>
    <property type="evidence" value="ECO:0007669"/>
    <property type="project" value="InterPro"/>
</dbReference>
<dbReference type="Pfam" id="PF09090">
    <property type="entry name" value="MIF4G_like_2"/>
    <property type="match status" value="1"/>
</dbReference>